<keyword evidence="7 8" id="KW-0066">ATP synthesis</keyword>
<dbReference type="PANTHER" id="PTHR11910">
    <property type="entry name" value="ATP SYNTHASE DELTA CHAIN"/>
    <property type="match status" value="1"/>
</dbReference>
<keyword evidence="10" id="KW-1185">Reference proteome</keyword>
<dbReference type="SUPFAM" id="SSF47928">
    <property type="entry name" value="N-terminal domain of the delta subunit of the F1F0-ATP synthase"/>
    <property type="match status" value="1"/>
</dbReference>
<comment type="function">
    <text evidence="8">F(1)F(0) ATP synthase produces ATP from ADP in the presence of a proton or sodium gradient. F-type ATPases consist of two structural domains, F(1) containing the extramembraneous catalytic core and F(0) containing the membrane proton channel, linked together by a central stalk and a peripheral stalk. During catalysis, ATP synthesis in the catalytic domain of F(1) is coupled via a rotary mechanism of the central stalk subunits to proton translocation.</text>
</comment>
<evidence type="ECO:0000256" key="7">
    <source>
        <dbReference type="ARBA" id="ARBA00023310"/>
    </source>
</evidence>
<comment type="caution">
    <text evidence="9">The sequence shown here is derived from an EMBL/GenBank/DDBJ whole genome shotgun (WGS) entry which is preliminary data.</text>
</comment>
<dbReference type="EMBL" id="JBBMFT010000001">
    <property type="protein sequence ID" value="MEQ2455488.1"/>
    <property type="molecule type" value="Genomic_DNA"/>
</dbReference>
<dbReference type="HAMAP" id="MF_01416">
    <property type="entry name" value="ATP_synth_delta_bact"/>
    <property type="match status" value="1"/>
</dbReference>
<sequence length="174" mass="19747">MSELARRYALALYSVCPDEQTLEQTAHVLMDDTTLWQTLCSPAIQGQEKARVLARLPVLDGHGLLLNFYRLLAEKGRMTLLPEILEAFNEEVLRQKGMARCRLSCVRAPDAAELDKLRRALCRLHHKQDVIFEIRTDPSLLGGFTLEIEGVRYDKSVRGALSGLGRQLEERRMA</sequence>
<name>A0ABV1ELK9_9FIRM</name>
<dbReference type="InterPro" id="IPR026015">
    <property type="entry name" value="ATP_synth_OSCP/delta_N_sf"/>
</dbReference>
<evidence type="ECO:0000256" key="1">
    <source>
        <dbReference type="ARBA" id="ARBA00004370"/>
    </source>
</evidence>
<comment type="similarity">
    <text evidence="8">Belongs to the ATPase delta chain family.</text>
</comment>
<comment type="function">
    <text evidence="8">This protein is part of the stalk that links CF(0) to CF(1). It either transmits conformational changes from CF(0) to CF(1) or is implicated in proton conduction.</text>
</comment>
<dbReference type="Gene3D" id="1.10.520.20">
    <property type="entry name" value="N-terminal domain of the delta subunit of the F1F0-ATP synthase"/>
    <property type="match status" value="1"/>
</dbReference>
<dbReference type="Proteomes" id="UP001440599">
    <property type="component" value="Unassembled WGS sequence"/>
</dbReference>
<keyword evidence="5 8" id="KW-0472">Membrane</keyword>
<proteinExistence type="inferred from homology"/>
<gene>
    <name evidence="8 9" type="primary">atpH</name>
    <name evidence="9" type="ORF">WMO45_03055</name>
</gene>
<evidence type="ECO:0000313" key="10">
    <source>
        <dbReference type="Proteomes" id="UP001440599"/>
    </source>
</evidence>
<dbReference type="InterPro" id="IPR020781">
    <property type="entry name" value="ATPase_OSCP/d_CS"/>
</dbReference>
<evidence type="ECO:0000256" key="3">
    <source>
        <dbReference type="ARBA" id="ARBA00022781"/>
    </source>
</evidence>
<dbReference type="InterPro" id="IPR000711">
    <property type="entry name" value="ATPase_OSCP/dsu"/>
</dbReference>
<evidence type="ECO:0000256" key="5">
    <source>
        <dbReference type="ARBA" id="ARBA00023136"/>
    </source>
</evidence>
<reference evidence="9 10" key="1">
    <citation type="submission" date="2024-03" db="EMBL/GenBank/DDBJ databases">
        <title>Human intestinal bacterial collection.</title>
        <authorList>
            <person name="Pauvert C."/>
            <person name="Hitch T.C.A."/>
            <person name="Clavel T."/>
        </authorList>
    </citation>
    <scope>NUCLEOTIDE SEQUENCE [LARGE SCALE GENOMIC DNA]</scope>
    <source>
        <strain evidence="9 10">CLA-AP-H34</strain>
    </source>
</reference>
<dbReference type="NCBIfam" id="TIGR01145">
    <property type="entry name" value="ATP_synt_delta"/>
    <property type="match status" value="1"/>
</dbReference>
<keyword evidence="8" id="KW-1003">Cell membrane</keyword>
<organism evidence="9 10">
    <name type="scientific">Flavonifractor hominis</name>
    <dbReference type="NCBI Taxonomy" id="3133178"/>
    <lineage>
        <taxon>Bacteria</taxon>
        <taxon>Bacillati</taxon>
        <taxon>Bacillota</taxon>
        <taxon>Clostridia</taxon>
        <taxon>Eubacteriales</taxon>
        <taxon>Oscillospiraceae</taxon>
        <taxon>Flavonifractor</taxon>
    </lineage>
</organism>
<keyword evidence="6 8" id="KW-0139">CF(1)</keyword>
<accession>A0ABV1ELK9</accession>
<dbReference type="Pfam" id="PF00213">
    <property type="entry name" value="OSCP"/>
    <property type="match status" value="1"/>
</dbReference>
<keyword evidence="3 8" id="KW-0375">Hydrogen ion transport</keyword>
<dbReference type="RefSeq" id="WP_349139177.1">
    <property type="nucleotide sequence ID" value="NZ_JBBMFT010000001.1"/>
</dbReference>
<dbReference type="PRINTS" id="PR00125">
    <property type="entry name" value="ATPASEDELTA"/>
</dbReference>
<evidence type="ECO:0000256" key="8">
    <source>
        <dbReference type="HAMAP-Rule" id="MF_01416"/>
    </source>
</evidence>
<protein>
    <recommendedName>
        <fullName evidence="8">ATP synthase subunit delta</fullName>
    </recommendedName>
    <alternativeName>
        <fullName evidence="8">ATP synthase F(1) sector subunit delta</fullName>
    </alternativeName>
    <alternativeName>
        <fullName evidence="8">F-type ATPase subunit delta</fullName>
        <shortName evidence="8">F-ATPase subunit delta</shortName>
    </alternativeName>
</protein>
<evidence type="ECO:0000256" key="4">
    <source>
        <dbReference type="ARBA" id="ARBA00023065"/>
    </source>
</evidence>
<evidence type="ECO:0000256" key="6">
    <source>
        <dbReference type="ARBA" id="ARBA00023196"/>
    </source>
</evidence>
<dbReference type="PROSITE" id="PS00389">
    <property type="entry name" value="ATPASE_DELTA"/>
    <property type="match status" value="1"/>
</dbReference>
<evidence type="ECO:0000256" key="2">
    <source>
        <dbReference type="ARBA" id="ARBA00022448"/>
    </source>
</evidence>
<comment type="subcellular location">
    <subcellularLocation>
        <location evidence="8">Cell membrane</location>
        <topology evidence="8">Peripheral membrane protein</topology>
    </subcellularLocation>
    <subcellularLocation>
        <location evidence="1">Membrane</location>
    </subcellularLocation>
</comment>
<keyword evidence="4 8" id="KW-0406">Ion transport</keyword>
<evidence type="ECO:0000313" key="9">
    <source>
        <dbReference type="EMBL" id="MEQ2455488.1"/>
    </source>
</evidence>
<keyword evidence="2 8" id="KW-0813">Transport</keyword>